<protein>
    <submittedName>
        <fullName evidence="3">Arsenate reductase</fullName>
    </submittedName>
</protein>
<evidence type="ECO:0000256" key="1">
    <source>
        <dbReference type="ARBA" id="ARBA00022849"/>
    </source>
</evidence>
<dbReference type="GO" id="GO:0046685">
    <property type="term" value="P:response to arsenic-containing substance"/>
    <property type="evidence" value="ECO:0007669"/>
    <property type="project" value="UniProtKB-KW"/>
</dbReference>
<dbReference type="SUPFAM" id="SSF52788">
    <property type="entry name" value="Phosphotyrosine protein phosphatases I"/>
    <property type="match status" value="1"/>
</dbReference>
<sequence length="168" mass="18327">MQNVLFLCTGNSSRSLMAEAILGRMGKGRFKTFSAGSQPAGQPNPWAIQLLEQFGYQICRLRSKNWSEYSRPGCPQMDHIITVCDRAAGETCPVWPGNPATAHWGIADPAAEVGDDKDMQLAFLTAYAHLSDRIGRFVALPIESMDAETLRQAMQEIGNLSGATGDHI</sequence>
<dbReference type="Gene3D" id="3.40.50.2300">
    <property type="match status" value="1"/>
</dbReference>
<dbReference type="Proteomes" id="UP000199236">
    <property type="component" value="Unassembled WGS sequence"/>
</dbReference>
<organism evidence="3 4">
    <name type="scientific">Cohaesibacter marisflavi</name>
    <dbReference type="NCBI Taxonomy" id="655353"/>
    <lineage>
        <taxon>Bacteria</taxon>
        <taxon>Pseudomonadati</taxon>
        <taxon>Pseudomonadota</taxon>
        <taxon>Alphaproteobacteria</taxon>
        <taxon>Hyphomicrobiales</taxon>
        <taxon>Cohaesibacteraceae</taxon>
    </lineage>
</organism>
<evidence type="ECO:0000313" key="3">
    <source>
        <dbReference type="EMBL" id="SFO09936.1"/>
    </source>
</evidence>
<dbReference type="InterPro" id="IPR023485">
    <property type="entry name" value="Ptyr_pPase"/>
</dbReference>
<dbReference type="AlphaFoldDB" id="A0A1I5EF70"/>
<name>A0A1I5EF70_9HYPH</name>
<keyword evidence="4" id="KW-1185">Reference proteome</keyword>
<dbReference type="Pfam" id="PF01451">
    <property type="entry name" value="LMWPc"/>
    <property type="match status" value="1"/>
</dbReference>
<dbReference type="SMART" id="SM00226">
    <property type="entry name" value="LMWPc"/>
    <property type="match status" value="1"/>
</dbReference>
<gene>
    <name evidence="3" type="ORF">SAMN04488056_103154</name>
</gene>
<dbReference type="PANTHER" id="PTHR43428:SF1">
    <property type="entry name" value="ARSENATE REDUCTASE"/>
    <property type="match status" value="1"/>
</dbReference>
<evidence type="ECO:0000313" key="4">
    <source>
        <dbReference type="Proteomes" id="UP000199236"/>
    </source>
</evidence>
<dbReference type="STRING" id="655353.SAMN04488056_103154"/>
<evidence type="ECO:0000259" key="2">
    <source>
        <dbReference type="SMART" id="SM00226"/>
    </source>
</evidence>
<dbReference type="CDD" id="cd16345">
    <property type="entry name" value="LMWP_ArsC"/>
    <property type="match status" value="1"/>
</dbReference>
<reference evidence="3 4" key="1">
    <citation type="submission" date="2016-10" db="EMBL/GenBank/DDBJ databases">
        <authorList>
            <person name="de Groot N.N."/>
        </authorList>
    </citation>
    <scope>NUCLEOTIDE SEQUENCE [LARGE SCALE GENOMIC DNA]</scope>
    <source>
        <strain evidence="3 4">CGMCC 1.9157</strain>
    </source>
</reference>
<dbReference type="InterPro" id="IPR036196">
    <property type="entry name" value="Ptyr_pPase_sf"/>
</dbReference>
<proteinExistence type="predicted"/>
<accession>A0A1I5EF70</accession>
<feature type="domain" description="Phosphotyrosine protein phosphatase I" evidence="2">
    <location>
        <begin position="2"/>
        <end position="140"/>
    </location>
</feature>
<dbReference type="PANTHER" id="PTHR43428">
    <property type="entry name" value="ARSENATE REDUCTASE"/>
    <property type="match status" value="1"/>
</dbReference>
<keyword evidence="1" id="KW-0059">Arsenical resistance</keyword>
<dbReference type="RefSeq" id="WP_090070713.1">
    <property type="nucleotide sequence ID" value="NZ_FOVR01000003.1"/>
</dbReference>
<dbReference type="OrthoDB" id="9793058at2"/>
<dbReference type="EMBL" id="FOVR01000003">
    <property type="protein sequence ID" value="SFO09936.1"/>
    <property type="molecule type" value="Genomic_DNA"/>
</dbReference>